<dbReference type="Pfam" id="PF02321">
    <property type="entry name" value="OEP"/>
    <property type="match status" value="1"/>
</dbReference>
<dbReference type="InterPro" id="IPR010131">
    <property type="entry name" value="MdtP/NodT-like"/>
</dbReference>
<sequence>MRAAEQRLAAATARIGVATAELYPRISLGGSVGSSSASISDLFGGGALRFLLGPLISWSFPNQEAARARIAASEADTRAALATFDGTVLQALEETETALAAYQGELKRRAALQAARDGAEAAARITRARQREGQIDFLEVLDAERTFADTDADLAASNARIASAQIDLFRSLGGGWQRPVIAAR</sequence>
<keyword evidence="1" id="KW-0449">Lipoprotein</keyword>
<proteinExistence type="predicted"/>
<organism evidence="1">
    <name type="scientific">hydrothermal vent metagenome</name>
    <dbReference type="NCBI Taxonomy" id="652676"/>
    <lineage>
        <taxon>unclassified sequences</taxon>
        <taxon>metagenomes</taxon>
        <taxon>ecological metagenomes</taxon>
    </lineage>
</organism>
<accession>A0A160TLL9</accession>
<dbReference type="SUPFAM" id="SSF56954">
    <property type="entry name" value="Outer membrane efflux proteins (OEP)"/>
    <property type="match status" value="1"/>
</dbReference>
<dbReference type="Gene3D" id="1.20.1600.10">
    <property type="entry name" value="Outer membrane efflux proteins (OEP)"/>
    <property type="match status" value="1"/>
</dbReference>
<name>A0A160TLL9_9ZZZZ</name>
<reference evidence="1" key="1">
    <citation type="submission" date="2015-10" db="EMBL/GenBank/DDBJ databases">
        <authorList>
            <person name="Gilbert D.G."/>
        </authorList>
    </citation>
    <scope>NUCLEOTIDE SEQUENCE</scope>
</reference>
<dbReference type="InterPro" id="IPR003423">
    <property type="entry name" value="OMP_efflux"/>
</dbReference>
<dbReference type="PANTHER" id="PTHR30203:SF21">
    <property type="entry name" value="OUTER MEMBRANE COMPONENT OF MULTIDRUG EFFLUX PUMP-RELATED"/>
    <property type="match status" value="1"/>
</dbReference>
<dbReference type="AlphaFoldDB" id="A0A160TLL9"/>
<evidence type="ECO:0000313" key="1">
    <source>
        <dbReference type="EMBL" id="CUS46075.1"/>
    </source>
</evidence>
<dbReference type="PANTHER" id="PTHR30203">
    <property type="entry name" value="OUTER MEMBRANE CATION EFFLUX PROTEIN"/>
    <property type="match status" value="1"/>
</dbReference>
<gene>
    <name evidence="1" type="ORF">MGWOODY_Smn2443</name>
</gene>
<dbReference type="Gene3D" id="2.20.200.10">
    <property type="entry name" value="Outer membrane efflux proteins (OEP)"/>
    <property type="match status" value="1"/>
</dbReference>
<dbReference type="EMBL" id="CZQE01000334">
    <property type="protein sequence ID" value="CUS46075.1"/>
    <property type="molecule type" value="Genomic_DNA"/>
</dbReference>
<dbReference type="GO" id="GO:0015562">
    <property type="term" value="F:efflux transmembrane transporter activity"/>
    <property type="evidence" value="ECO:0007669"/>
    <property type="project" value="InterPro"/>
</dbReference>
<protein>
    <submittedName>
        <fullName evidence="1">RND efflux system, outer membrane lipoprotein CmeC</fullName>
    </submittedName>
</protein>